<dbReference type="PANTHER" id="PTHR43405:SF1">
    <property type="entry name" value="GLYCOSYL HYDROLASE DIGH"/>
    <property type="match status" value="1"/>
</dbReference>
<keyword evidence="2" id="KW-0732">Signal</keyword>
<proteinExistence type="predicted"/>
<feature type="signal peptide" evidence="2">
    <location>
        <begin position="1"/>
        <end position="28"/>
    </location>
</feature>
<dbReference type="Pfam" id="PF13200">
    <property type="entry name" value="DUF4015"/>
    <property type="match status" value="1"/>
</dbReference>
<dbReference type="InterPro" id="IPR017853">
    <property type="entry name" value="GH"/>
</dbReference>
<gene>
    <name evidence="4" type="ORF">PAECIP111893_05240</name>
</gene>
<dbReference type="InterPro" id="IPR052177">
    <property type="entry name" value="Divisome_Glycosyl_Hydrolase"/>
</dbReference>
<sequence>MLSRYGRMAVCILILSCLTIQLVGCNSAHESTDQIRLPDLKPQKHARTSAKHPELSLSMRKQTSGSFKMTRNKGMTKQGQSGQSDQTRRKTDGPRSPVRGIYVSGWIAGSSFRLKELIKLVGDTDLNAMVIDVKNDYGMMTYRSELQEVREIGAGNQPAIADIRGLIKQLKSKNIYVIGRIVAFKDPLYARKKPSQALQKRSGGVWKDHQGNRWLNPFQPDVRSYNIAIAAEAAKLGFDEIQFDYVRFPDNGARVDREVAIDGRGKRGKGEIIGQFLREARKQIHQEGARLSADVYGLVTSYKEDLGIGQTWRSIATAVDVISPMTYPSHYSSGMYGVKKPDLQPYSIIRHAMMEAQQSNAILRENNLDTAKIRPWLQSFTAGWVHPHQRYGARQIRQQIQAAKEQGVNEFLLWSSNCRYDYRFEK</sequence>
<feature type="chain" id="PRO_5045548872" description="DUF4015 domain-containing protein" evidence="2">
    <location>
        <begin position="29"/>
        <end position="426"/>
    </location>
</feature>
<feature type="compositionally biased region" description="Polar residues" evidence="1">
    <location>
        <begin position="59"/>
        <end position="85"/>
    </location>
</feature>
<evidence type="ECO:0000256" key="1">
    <source>
        <dbReference type="SAM" id="MobiDB-lite"/>
    </source>
</evidence>
<evidence type="ECO:0000256" key="2">
    <source>
        <dbReference type="SAM" id="SignalP"/>
    </source>
</evidence>
<name>A0ABM9CWZ6_9BACL</name>
<reference evidence="4" key="1">
    <citation type="submission" date="2022-01" db="EMBL/GenBank/DDBJ databases">
        <authorList>
            <person name="Criscuolo A."/>
        </authorList>
    </citation>
    <scope>NUCLEOTIDE SEQUENCE</scope>
    <source>
        <strain evidence="4">CIP111893</strain>
    </source>
</reference>
<organism evidence="4 5">
    <name type="scientific">Paenibacillus plantiphilus</name>
    <dbReference type="NCBI Taxonomy" id="2905650"/>
    <lineage>
        <taxon>Bacteria</taxon>
        <taxon>Bacillati</taxon>
        <taxon>Bacillota</taxon>
        <taxon>Bacilli</taxon>
        <taxon>Bacillales</taxon>
        <taxon>Paenibacillaceae</taxon>
        <taxon>Paenibacillus</taxon>
    </lineage>
</organism>
<evidence type="ECO:0000313" key="4">
    <source>
        <dbReference type="EMBL" id="CAH1225239.1"/>
    </source>
</evidence>
<protein>
    <recommendedName>
        <fullName evidence="3">DUF4015 domain-containing protein</fullName>
    </recommendedName>
</protein>
<feature type="region of interest" description="Disordered" evidence="1">
    <location>
        <begin position="36"/>
        <end position="97"/>
    </location>
</feature>
<dbReference type="Proteomes" id="UP000838686">
    <property type="component" value="Unassembled WGS sequence"/>
</dbReference>
<dbReference type="PANTHER" id="PTHR43405">
    <property type="entry name" value="GLYCOSYL HYDROLASE DIGH"/>
    <property type="match status" value="1"/>
</dbReference>
<keyword evidence="5" id="KW-1185">Reference proteome</keyword>
<dbReference type="EMBL" id="CAKMMF010000050">
    <property type="protein sequence ID" value="CAH1225239.1"/>
    <property type="molecule type" value="Genomic_DNA"/>
</dbReference>
<evidence type="ECO:0000313" key="5">
    <source>
        <dbReference type="Proteomes" id="UP000838686"/>
    </source>
</evidence>
<dbReference type="RefSeq" id="WP_236347412.1">
    <property type="nucleotide sequence ID" value="NZ_CAKMMF010000050.1"/>
</dbReference>
<evidence type="ECO:0000259" key="3">
    <source>
        <dbReference type="Pfam" id="PF13200"/>
    </source>
</evidence>
<dbReference type="InterPro" id="IPR025275">
    <property type="entry name" value="DUF4015"/>
</dbReference>
<feature type="domain" description="DUF4015" evidence="3">
    <location>
        <begin position="100"/>
        <end position="420"/>
    </location>
</feature>
<dbReference type="SUPFAM" id="SSF51445">
    <property type="entry name" value="(Trans)glycosidases"/>
    <property type="match status" value="2"/>
</dbReference>
<accession>A0ABM9CWZ6</accession>
<comment type="caution">
    <text evidence="4">The sequence shown here is derived from an EMBL/GenBank/DDBJ whole genome shotgun (WGS) entry which is preliminary data.</text>
</comment>
<dbReference type="Gene3D" id="3.20.20.80">
    <property type="entry name" value="Glycosidases"/>
    <property type="match status" value="1"/>
</dbReference>